<accession>A0ABM1NHS7</accession>
<reference evidence="4" key="1">
    <citation type="submission" date="2025-08" db="UniProtKB">
        <authorList>
            <consortium name="RefSeq"/>
        </authorList>
    </citation>
    <scope>IDENTIFICATION</scope>
    <source>
        <tissue evidence="4">Whole Larva</tissue>
    </source>
</reference>
<dbReference type="Proteomes" id="UP000695000">
    <property type="component" value="Unplaced"/>
</dbReference>
<evidence type="ECO:0000313" key="3">
    <source>
        <dbReference type="Proteomes" id="UP000695000"/>
    </source>
</evidence>
<evidence type="ECO:0000256" key="1">
    <source>
        <dbReference type="SAM" id="MobiDB-lite"/>
    </source>
</evidence>
<protein>
    <submittedName>
        <fullName evidence="4">Kininogen-2-like</fullName>
    </submittedName>
</protein>
<feature type="region of interest" description="Disordered" evidence="1">
    <location>
        <begin position="96"/>
        <end position="172"/>
    </location>
</feature>
<sequence length="172" mass="18098">MKLIVALVVVVAATASGKVISGPEELRSAGYGDNSKVNDDDIIECIAKILKTIKWDTDSGNGGDDDDDGNGGIFAVEGGVSSTYVTEPSVTSTIALSRSAHRSVNKEANHNKGNNVHGQGKAHGNAHDKGHGKAHAKSHGKGKAHDKSHAKSHDARNHNKKSKIDKTNKNHQ</sequence>
<keyword evidence="2" id="KW-0732">Signal</keyword>
<evidence type="ECO:0000313" key="4">
    <source>
        <dbReference type="RefSeq" id="XP_017786377.1"/>
    </source>
</evidence>
<feature type="chain" id="PRO_5046175575" evidence="2">
    <location>
        <begin position="18"/>
        <end position="172"/>
    </location>
</feature>
<feature type="compositionally biased region" description="Basic residues" evidence="1">
    <location>
        <begin position="132"/>
        <end position="142"/>
    </location>
</feature>
<organism evidence="3 4">
    <name type="scientific">Nicrophorus vespilloides</name>
    <name type="common">Boreal carrion beetle</name>
    <dbReference type="NCBI Taxonomy" id="110193"/>
    <lineage>
        <taxon>Eukaryota</taxon>
        <taxon>Metazoa</taxon>
        <taxon>Ecdysozoa</taxon>
        <taxon>Arthropoda</taxon>
        <taxon>Hexapoda</taxon>
        <taxon>Insecta</taxon>
        <taxon>Pterygota</taxon>
        <taxon>Neoptera</taxon>
        <taxon>Endopterygota</taxon>
        <taxon>Coleoptera</taxon>
        <taxon>Polyphaga</taxon>
        <taxon>Staphyliniformia</taxon>
        <taxon>Silphidae</taxon>
        <taxon>Nicrophorinae</taxon>
        <taxon>Nicrophorus</taxon>
    </lineage>
</organism>
<proteinExistence type="predicted"/>
<gene>
    <name evidence="4" type="primary">LOC108569368</name>
</gene>
<name>A0ABM1NHS7_NICVS</name>
<feature type="compositionally biased region" description="Basic and acidic residues" evidence="1">
    <location>
        <begin position="143"/>
        <end position="172"/>
    </location>
</feature>
<evidence type="ECO:0000256" key="2">
    <source>
        <dbReference type="SAM" id="SignalP"/>
    </source>
</evidence>
<feature type="signal peptide" evidence="2">
    <location>
        <begin position="1"/>
        <end position="17"/>
    </location>
</feature>
<keyword evidence="3" id="KW-1185">Reference proteome</keyword>
<dbReference type="GeneID" id="108569368"/>
<dbReference type="RefSeq" id="XP_017786377.1">
    <property type="nucleotide sequence ID" value="XM_017930888.1"/>
</dbReference>